<dbReference type="GO" id="GO:0004553">
    <property type="term" value="F:hydrolase activity, hydrolyzing O-glycosyl compounds"/>
    <property type="evidence" value="ECO:0007669"/>
    <property type="project" value="InterPro"/>
</dbReference>
<gene>
    <name evidence="3" type="primary">yocH_1</name>
    <name evidence="3" type="ORF">PDESU_00868</name>
</gene>
<dbReference type="SUPFAM" id="SSF50685">
    <property type="entry name" value="Barwin-like endoglucanases"/>
    <property type="match status" value="1"/>
</dbReference>
<dbReference type="InterPro" id="IPR010611">
    <property type="entry name" value="3D_dom"/>
</dbReference>
<evidence type="ECO:0000256" key="1">
    <source>
        <dbReference type="ARBA" id="ARBA00022729"/>
    </source>
</evidence>
<reference evidence="3 4" key="1">
    <citation type="submission" date="2019-04" db="EMBL/GenBank/DDBJ databases">
        <authorList>
            <person name="Van Vliet M D."/>
        </authorList>
    </citation>
    <scope>NUCLEOTIDE SEQUENCE [LARGE SCALE GENOMIC DNA]</scope>
    <source>
        <strain evidence="3 4">F1</strain>
    </source>
</reference>
<dbReference type="InterPro" id="IPR051933">
    <property type="entry name" value="Resuscitation_pf_RpfB"/>
</dbReference>
<name>A0A6C2TXK4_PONDE</name>
<proteinExistence type="predicted"/>
<dbReference type="EMBL" id="CAAHFG010000001">
    <property type="protein sequence ID" value="VGO12317.1"/>
    <property type="molecule type" value="Genomic_DNA"/>
</dbReference>
<accession>A0A6C2TXK4</accession>
<keyword evidence="1" id="KW-0732">Signal</keyword>
<dbReference type="Proteomes" id="UP000366872">
    <property type="component" value="Unassembled WGS sequence"/>
</dbReference>
<evidence type="ECO:0000259" key="2">
    <source>
        <dbReference type="Pfam" id="PF06725"/>
    </source>
</evidence>
<dbReference type="PANTHER" id="PTHR39160">
    <property type="entry name" value="CELL WALL-BINDING PROTEIN YOCH"/>
    <property type="match status" value="1"/>
</dbReference>
<evidence type="ECO:0000313" key="4">
    <source>
        <dbReference type="Proteomes" id="UP000366872"/>
    </source>
</evidence>
<feature type="domain" description="3D" evidence="2">
    <location>
        <begin position="115"/>
        <end position="174"/>
    </location>
</feature>
<dbReference type="Pfam" id="PF06725">
    <property type="entry name" value="3D"/>
    <property type="match status" value="1"/>
</dbReference>
<dbReference type="Gene3D" id="2.40.40.10">
    <property type="entry name" value="RlpA-like domain"/>
    <property type="match status" value="1"/>
</dbReference>
<organism evidence="3 4">
    <name type="scientific">Pontiella desulfatans</name>
    <dbReference type="NCBI Taxonomy" id="2750659"/>
    <lineage>
        <taxon>Bacteria</taxon>
        <taxon>Pseudomonadati</taxon>
        <taxon>Kiritimatiellota</taxon>
        <taxon>Kiritimatiellia</taxon>
        <taxon>Kiritimatiellales</taxon>
        <taxon>Pontiellaceae</taxon>
        <taxon>Pontiella</taxon>
    </lineage>
</organism>
<dbReference type="GO" id="GO:0019867">
    <property type="term" value="C:outer membrane"/>
    <property type="evidence" value="ECO:0007669"/>
    <property type="project" value="InterPro"/>
</dbReference>
<dbReference type="InterPro" id="IPR036908">
    <property type="entry name" value="RlpA-like_sf"/>
</dbReference>
<sequence>MNCLIPFLPCRGAEDAEQINLILRVLCASARISFLLLSVITLSGCVTGSGKRYRLPRDQKPEVVSMETTGYCKCGKCCGWKKNWKFQPVVAYGPNKGAPKAVGVTAAGTQADWGTIAADTRYYPFGTIMFIPDYGWGRVEDIGGAIKGMHIDLYFPSHRQALKWGREQKQVKIWTPQKNRH</sequence>
<evidence type="ECO:0000313" key="3">
    <source>
        <dbReference type="EMBL" id="VGO12317.1"/>
    </source>
</evidence>
<dbReference type="CDD" id="cd14667">
    <property type="entry name" value="3D_containing_proteins"/>
    <property type="match status" value="1"/>
</dbReference>
<keyword evidence="4" id="KW-1185">Reference proteome</keyword>
<dbReference type="AlphaFoldDB" id="A0A6C2TXK4"/>
<protein>
    <submittedName>
        <fullName evidence="3">Cell wall-binding protein YocH</fullName>
    </submittedName>
</protein>
<dbReference type="PANTHER" id="PTHR39160:SF4">
    <property type="entry name" value="RESUSCITATION-PROMOTING FACTOR RPFB"/>
    <property type="match status" value="1"/>
</dbReference>
<dbReference type="GO" id="GO:0009254">
    <property type="term" value="P:peptidoglycan turnover"/>
    <property type="evidence" value="ECO:0007669"/>
    <property type="project" value="InterPro"/>
</dbReference>
<dbReference type="InterPro" id="IPR059180">
    <property type="entry name" value="3D_YorM"/>
</dbReference>